<dbReference type="GO" id="GO:0008270">
    <property type="term" value="F:zinc ion binding"/>
    <property type="evidence" value="ECO:0007669"/>
    <property type="project" value="UniProtKB-KW"/>
</dbReference>
<evidence type="ECO:0000256" key="3">
    <source>
        <dbReference type="ARBA" id="ARBA00022771"/>
    </source>
</evidence>
<feature type="compositionally biased region" description="Acidic residues" evidence="10">
    <location>
        <begin position="168"/>
        <end position="191"/>
    </location>
</feature>
<dbReference type="InterPro" id="IPR009057">
    <property type="entry name" value="Homeodomain-like_sf"/>
</dbReference>
<organism evidence="12 13">
    <name type="scientific">Ditylenchus destructor</name>
    <dbReference type="NCBI Taxonomy" id="166010"/>
    <lineage>
        <taxon>Eukaryota</taxon>
        <taxon>Metazoa</taxon>
        <taxon>Ecdysozoa</taxon>
        <taxon>Nematoda</taxon>
        <taxon>Chromadorea</taxon>
        <taxon>Rhabditida</taxon>
        <taxon>Tylenchina</taxon>
        <taxon>Tylenchomorpha</taxon>
        <taxon>Sphaerularioidea</taxon>
        <taxon>Anguinidae</taxon>
        <taxon>Anguininae</taxon>
        <taxon>Ditylenchus</taxon>
    </lineage>
</organism>
<dbReference type="PROSITE" id="PS50071">
    <property type="entry name" value="HOMEOBOX_2"/>
    <property type="match status" value="1"/>
</dbReference>
<evidence type="ECO:0000256" key="6">
    <source>
        <dbReference type="ARBA" id="ARBA00023155"/>
    </source>
</evidence>
<evidence type="ECO:0000256" key="2">
    <source>
        <dbReference type="ARBA" id="ARBA00022723"/>
    </source>
</evidence>
<dbReference type="PROSITE" id="PS00027">
    <property type="entry name" value="HOMEOBOX_1"/>
    <property type="match status" value="1"/>
</dbReference>
<feature type="DNA-binding region" description="Homeobox" evidence="8">
    <location>
        <begin position="413"/>
        <end position="475"/>
    </location>
</feature>
<keyword evidence="13" id="KW-1185">Reference proteome</keyword>
<feature type="region of interest" description="Disordered" evidence="10">
    <location>
        <begin position="168"/>
        <end position="193"/>
    </location>
</feature>
<evidence type="ECO:0000256" key="8">
    <source>
        <dbReference type="PROSITE-ProRule" id="PRU00108"/>
    </source>
</evidence>
<comment type="caution">
    <text evidence="12">The sequence shown here is derived from an EMBL/GenBank/DDBJ whole genome shotgun (WGS) entry which is preliminary data.</text>
</comment>
<dbReference type="EMBL" id="JAKKPZ010000002">
    <property type="protein sequence ID" value="KAI1725819.1"/>
    <property type="molecule type" value="Genomic_DNA"/>
</dbReference>
<evidence type="ECO:0000256" key="1">
    <source>
        <dbReference type="ARBA" id="ARBA00004123"/>
    </source>
</evidence>
<dbReference type="Pfam" id="PF04500">
    <property type="entry name" value="FLYWCH"/>
    <property type="match status" value="1"/>
</dbReference>
<gene>
    <name evidence="12" type="ORF">DdX_02499</name>
</gene>
<evidence type="ECO:0000256" key="10">
    <source>
        <dbReference type="SAM" id="MobiDB-lite"/>
    </source>
</evidence>
<evidence type="ECO:0000313" key="12">
    <source>
        <dbReference type="EMBL" id="KAI1725819.1"/>
    </source>
</evidence>
<keyword evidence="7 8" id="KW-0539">Nucleus</keyword>
<dbReference type="CDD" id="cd00086">
    <property type="entry name" value="homeodomain"/>
    <property type="match status" value="1"/>
</dbReference>
<evidence type="ECO:0000256" key="5">
    <source>
        <dbReference type="ARBA" id="ARBA00023125"/>
    </source>
</evidence>
<evidence type="ECO:0000256" key="7">
    <source>
        <dbReference type="ARBA" id="ARBA00023242"/>
    </source>
</evidence>
<sequence>MSLNFYPKSELKVNKYHNEQIESEANQNIFSNFDELIGQLQKILTAEPKESGLELMKSNHYFPAMQEIFKEQKSTMGFLKMDPLASVIDVCEKKETLDKNMADCASVSVIDEEEMELDPAAIEIQSKMEDCLQNYSQAIIAVDQRFHQFYSFMYPDLDFSSLLAEDQGDFPMDDESHDESSYENDDEPPNEIDERPRLVMTEKKIDGEPLYKLIFQNHLYWKSKETVDGKKTIWRCVKRDRRCTGTLHTLNSNLGVVHGPTQHNHGPDAAASTHAVFREALKKRALTTVEPRFPHQLWNVHQRTIDGQHRTNNYAEAGNRRIQSEMGMETPTMGYFIDRLKLIQRGRDQAHKIGEVTGMAENLLQTHREFRPINDEDIEHFVELFCFKRIFWENELKIVVCNELMLFKSFINSRRKRRNFTREATATLNEYFESHMSEPYPDERTKMELARKCGITLTQVSNWFGNKRIRFRKAFLRSNPLYIVNFLISPSRD</sequence>
<name>A0AAD4NEB4_9BILA</name>
<proteinExistence type="predicted"/>
<dbReference type="InterPro" id="IPR001356">
    <property type="entry name" value="HD"/>
</dbReference>
<keyword evidence="5 8" id="KW-0238">DNA-binding</keyword>
<keyword evidence="6 8" id="KW-0371">Homeobox</keyword>
<evidence type="ECO:0000313" key="13">
    <source>
        <dbReference type="Proteomes" id="UP001201812"/>
    </source>
</evidence>
<feature type="domain" description="Homeobox" evidence="11">
    <location>
        <begin position="411"/>
        <end position="474"/>
    </location>
</feature>
<evidence type="ECO:0000256" key="9">
    <source>
        <dbReference type="RuleBase" id="RU000682"/>
    </source>
</evidence>
<accession>A0AAD4NEB4</accession>
<keyword evidence="2" id="KW-0479">Metal-binding</keyword>
<dbReference type="Gene3D" id="1.10.10.60">
    <property type="entry name" value="Homeodomain-like"/>
    <property type="match status" value="1"/>
</dbReference>
<dbReference type="Proteomes" id="UP001201812">
    <property type="component" value="Unassembled WGS sequence"/>
</dbReference>
<evidence type="ECO:0000259" key="11">
    <source>
        <dbReference type="PROSITE" id="PS50071"/>
    </source>
</evidence>
<dbReference type="InterPro" id="IPR007588">
    <property type="entry name" value="Znf_FLYWCH"/>
</dbReference>
<dbReference type="PANTHER" id="PTHR11850">
    <property type="entry name" value="HOMEOBOX PROTEIN TRANSCRIPTION FACTORS"/>
    <property type="match status" value="1"/>
</dbReference>
<dbReference type="GO" id="GO:0000987">
    <property type="term" value="F:cis-regulatory region sequence-specific DNA binding"/>
    <property type="evidence" value="ECO:0007669"/>
    <property type="project" value="UniProtKB-ARBA"/>
</dbReference>
<reference evidence="12" key="1">
    <citation type="submission" date="2022-01" db="EMBL/GenBank/DDBJ databases">
        <title>Genome Sequence Resource for Two Populations of Ditylenchus destructor, the Migratory Endoparasitic Phytonematode.</title>
        <authorList>
            <person name="Zhang H."/>
            <person name="Lin R."/>
            <person name="Xie B."/>
        </authorList>
    </citation>
    <scope>NUCLEOTIDE SEQUENCE</scope>
    <source>
        <strain evidence="12">BazhouSP</strain>
    </source>
</reference>
<dbReference type="AlphaFoldDB" id="A0AAD4NEB4"/>
<comment type="subcellular location">
    <subcellularLocation>
        <location evidence="1 8 9">Nucleus</location>
    </subcellularLocation>
</comment>
<keyword evidence="3" id="KW-0863">Zinc-finger</keyword>
<evidence type="ECO:0000256" key="4">
    <source>
        <dbReference type="ARBA" id="ARBA00022833"/>
    </source>
</evidence>
<dbReference type="SMART" id="SM00389">
    <property type="entry name" value="HOX"/>
    <property type="match status" value="1"/>
</dbReference>
<protein>
    <submittedName>
        <fullName evidence="12">Homeobox domain-containing protein</fullName>
    </submittedName>
</protein>
<dbReference type="InterPro" id="IPR050224">
    <property type="entry name" value="TALE_homeobox"/>
</dbReference>
<dbReference type="InterPro" id="IPR017970">
    <property type="entry name" value="Homeobox_CS"/>
</dbReference>
<dbReference type="Pfam" id="PF00046">
    <property type="entry name" value="Homeodomain"/>
    <property type="match status" value="1"/>
</dbReference>
<dbReference type="SUPFAM" id="SSF46689">
    <property type="entry name" value="Homeodomain-like"/>
    <property type="match status" value="1"/>
</dbReference>
<dbReference type="GO" id="GO:0000981">
    <property type="term" value="F:DNA-binding transcription factor activity, RNA polymerase II-specific"/>
    <property type="evidence" value="ECO:0007669"/>
    <property type="project" value="InterPro"/>
</dbReference>
<keyword evidence="4" id="KW-0862">Zinc</keyword>
<dbReference type="Gene3D" id="2.20.25.240">
    <property type="match status" value="1"/>
</dbReference>
<dbReference type="GO" id="GO:0005634">
    <property type="term" value="C:nucleus"/>
    <property type="evidence" value="ECO:0007669"/>
    <property type="project" value="UniProtKB-SubCell"/>
</dbReference>